<feature type="transmembrane region" description="Helical" evidence="1">
    <location>
        <begin position="178"/>
        <end position="201"/>
    </location>
</feature>
<keyword evidence="1" id="KW-0812">Transmembrane</keyword>
<dbReference type="PANTHER" id="PTHR41324:SF1">
    <property type="entry name" value="DUF2232 DOMAIN-CONTAINING PROTEIN"/>
    <property type="match status" value="1"/>
</dbReference>
<sequence length="324" mass="36080">MGERSALAPLAEGALVAALAAVLALLGILLPPLQVVTNVLWMVPIVVLVVRQDLRTGVLATLVAGILVSIFSGLLTALFLLVQFAGLGLLYGYLFKREASPGPMVIAGSLMVLFSLLLTLLLSSQILGWSSLQFLKDLQYMPEHILDFYRRSGLLERFLQQGNTLEDLRRSLEVTVTYLRLLIPGMLVMVSLLLALINYLVAEAILRRLNLRTRTLPPFRYWQLPWYAIWGFIAGLALWLAGDYWQLTTLKIAGMNILYLYFPLLAGNGLAVVAFWVHRFPWAGALKFMVFLFLLLNLPLGLLLLMGLGLMDTLLGWRRQPTGS</sequence>
<feature type="transmembrane region" description="Helical" evidence="1">
    <location>
        <begin position="289"/>
        <end position="310"/>
    </location>
</feature>
<accession>A0A1W1W4M8</accession>
<gene>
    <name evidence="2" type="ORF">SAMN00808754_3222</name>
</gene>
<dbReference type="InterPro" id="IPR018710">
    <property type="entry name" value="DUF2232"/>
</dbReference>
<dbReference type="RefSeq" id="WP_084666863.1">
    <property type="nucleotide sequence ID" value="NZ_LT838272.1"/>
</dbReference>
<dbReference type="EMBL" id="LT838272">
    <property type="protein sequence ID" value="SMC00024.1"/>
    <property type="molecule type" value="Genomic_DNA"/>
</dbReference>
<feature type="transmembrane region" description="Helical" evidence="1">
    <location>
        <begin position="58"/>
        <end position="82"/>
    </location>
</feature>
<protein>
    <submittedName>
        <fullName evidence="2">Uncharacterized conserved protein YybS, DUF2232 family</fullName>
    </submittedName>
</protein>
<feature type="transmembrane region" description="Helical" evidence="1">
    <location>
        <begin position="35"/>
        <end position="51"/>
    </location>
</feature>
<dbReference type="Proteomes" id="UP000192569">
    <property type="component" value="Chromosome I"/>
</dbReference>
<proteinExistence type="predicted"/>
<feature type="transmembrane region" description="Helical" evidence="1">
    <location>
        <begin position="7"/>
        <end position="29"/>
    </location>
</feature>
<dbReference type="AlphaFoldDB" id="A0A1W1W4M8"/>
<evidence type="ECO:0000256" key="1">
    <source>
        <dbReference type="SAM" id="Phobius"/>
    </source>
</evidence>
<feature type="transmembrane region" description="Helical" evidence="1">
    <location>
        <begin position="221"/>
        <end position="245"/>
    </location>
</feature>
<feature type="transmembrane region" description="Helical" evidence="1">
    <location>
        <begin position="102"/>
        <end position="122"/>
    </location>
</feature>
<evidence type="ECO:0000313" key="2">
    <source>
        <dbReference type="EMBL" id="SMC00024.1"/>
    </source>
</evidence>
<dbReference type="Pfam" id="PF09991">
    <property type="entry name" value="DUF2232"/>
    <property type="match status" value="1"/>
</dbReference>
<dbReference type="STRING" id="698762.SAMN00808754_3222"/>
<dbReference type="OrthoDB" id="1726902at2"/>
<keyword evidence="3" id="KW-1185">Reference proteome</keyword>
<dbReference type="PANTHER" id="PTHR41324">
    <property type="entry name" value="MEMBRANE PROTEIN-RELATED"/>
    <property type="match status" value="1"/>
</dbReference>
<evidence type="ECO:0000313" key="3">
    <source>
        <dbReference type="Proteomes" id="UP000192569"/>
    </source>
</evidence>
<reference evidence="2 3" key="1">
    <citation type="submission" date="2017-04" db="EMBL/GenBank/DDBJ databases">
        <authorList>
            <person name="Afonso C.L."/>
            <person name="Miller P.J."/>
            <person name="Scott M.A."/>
            <person name="Spackman E."/>
            <person name="Goraichik I."/>
            <person name="Dimitrov K.M."/>
            <person name="Suarez D.L."/>
            <person name="Swayne D.E."/>
        </authorList>
    </citation>
    <scope>NUCLEOTIDE SEQUENCE [LARGE SCALE GENOMIC DNA]</scope>
    <source>
        <strain evidence="2 3">ToBE</strain>
    </source>
</reference>
<name>A0A1W1W4M8_9FIRM</name>
<keyword evidence="1" id="KW-1133">Transmembrane helix</keyword>
<feature type="transmembrane region" description="Helical" evidence="1">
    <location>
        <begin position="257"/>
        <end position="277"/>
    </location>
</feature>
<keyword evidence="1" id="KW-0472">Membrane</keyword>
<organism evidence="2 3">
    <name type="scientific">Thermanaeromonas toyohensis ToBE</name>
    <dbReference type="NCBI Taxonomy" id="698762"/>
    <lineage>
        <taxon>Bacteria</taxon>
        <taxon>Bacillati</taxon>
        <taxon>Bacillota</taxon>
        <taxon>Clostridia</taxon>
        <taxon>Neomoorellales</taxon>
        <taxon>Neomoorellaceae</taxon>
        <taxon>Thermanaeromonas</taxon>
    </lineage>
</organism>